<keyword evidence="3" id="KW-1185">Reference proteome</keyword>
<dbReference type="EMBL" id="AMPO01000005">
    <property type="protein sequence ID" value="EKF85818.1"/>
    <property type="molecule type" value="Genomic_DNA"/>
</dbReference>
<evidence type="ECO:0000313" key="3">
    <source>
        <dbReference type="Proteomes" id="UP000007360"/>
    </source>
</evidence>
<evidence type="ECO:0000313" key="2">
    <source>
        <dbReference type="EMBL" id="EKF85818.1"/>
    </source>
</evidence>
<reference evidence="2 3" key="1">
    <citation type="journal article" date="2012" name="J. Bacteriol.">
        <title>Draft genome sequence of Methanobacterium formicicum DSM 3637, an archaebacterium isolated from the methane producer amoeba Pelomyxa palustris.</title>
        <authorList>
            <person name="Gutierrez G."/>
        </authorList>
    </citation>
    <scope>NUCLEOTIDE SEQUENCE [LARGE SCALE GENOMIC DNA]</scope>
    <source>
        <strain evidence="3">DSM 3637 / PP1</strain>
    </source>
</reference>
<dbReference type="SUPFAM" id="SSF53187">
    <property type="entry name" value="Zn-dependent exopeptidases"/>
    <property type="match status" value="1"/>
</dbReference>
<sequence>MSYLICQKCGGYYELEDDESPEDFDRCRCGGKLIHTEHLDFETRPKSKRSYSVLFVLIILVLIACTYVALIMPNFGGLSAASPTVLGTDSKGVVIKHVITSNITSNPNKKTIAVVTGMHPREISAKEVLPGVLNAYALTHDVKIVNYQINVTNNPEDFTIGRKNGESLVAQYVIPDIKKSDYSLVIIVHNHKQGYGNGYYIATPTMDAKSVALGESVHKILPSFNYYKRNNDAKPEQSSINTVDNPIAATGTPVFVYEIPEWLGNADVISNSNKLIDAVFKVI</sequence>
<keyword evidence="1" id="KW-0812">Transmembrane</keyword>
<proteinExistence type="predicted"/>
<dbReference type="Proteomes" id="UP000007360">
    <property type="component" value="Unassembled WGS sequence"/>
</dbReference>
<name>K2QZW4_METFP</name>
<dbReference type="PATRIC" id="fig|1204725.3.peg.1415"/>
<comment type="caution">
    <text evidence="2">The sequence shown here is derived from an EMBL/GenBank/DDBJ whole genome shotgun (WGS) entry which is preliminary data.</text>
</comment>
<organism evidence="2 3">
    <name type="scientific">Methanobacterium formicicum (strain DSM 3637 / PP1)</name>
    <dbReference type="NCBI Taxonomy" id="1204725"/>
    <lineage>
        <taxon>Archaea</taxon>
        <taxon>Methanobacteriati</taxon>
        <taxon>Methanobacteriota</taxon>
        <taxon>Methanomada group</taxon>
        <taxon>Methanobacteria</taxon>
        <taxon>Methanobacteriales</taxon>
        <taxon>Methanobacteriaceae</taxon>
        <taxon>Methanobacterium</taxon>
    </lineage>
</organism>
<gene>
    <name evidence="2" type="ORF">A994_07050</name>
</gene>
<keyword evidence="1" id="KW-0472">Membrane</keyword>
<feature type="transmembrane region" description="Helical" evidence="1">
    <location>
        <begin position="51"/>
        <end position="72"/>
    </location>
</feature>
<dbReference type="AlphaFoldDB" id="K2QZW4"/>
<protein>
    <submittedName>
        <fullName evidence="2">Uncharacterized protein</fullName>
    </submittedName>
</protein>
<accession>K2QZW4</accession>
<dbReference type="RefSeq" id="WP_004030702.1">
    <property type="nucleotide sequence ID" value="NZ_AMPO01000005.1"/>
</dbReference>
<keyword evidence="1" id="KW-1133">Transmembrane helix</keyword>
<evidence type="ECO:0000256" key="1">
    <source>
        <dbReference type="SAM" id="Phobius"/>
    </source>
</evidence>